<organism evidence="9 10">
    <name type="scientific">Arabidopsis suecica</name>
    <name type="common">Swedish thale-cress</name>
    <name type="synonym">Cardaminopsis suecica</name>
    <dbReference type="NCBI Taxonomy" id="45249"/>
    <lineage>
        <taxon>Eukaryota</taxon>
        <taxon>Viridiplantae</taxon>
        <taxon>Streptophyta</taxon>
        <taxon>Embryophyta</taxon>
        <taxon>Tracheophyta</taxon>
        <taxon>Spermatophyta</taxon>
        <taxon>Magnoliopsida</taxon>
        <taxon>eudicotyledons</taxon>
        <taxon>Gunneridae</taxon>
        <taxon>Pentapetalae</taxon>
        <taxon>rosids</taxon>
        <taxon>malvids</taxon>
        <taxon>Brassicales</taxon>
        <taxon>Brassicaceae</taxon>
        <taxon>Camelineae</taxon>
        <taxon>Arabidopsis</taxon>
    </lineage>
</organism>
<feature type="domain" description="RNase H type-1" evidence="5">
    <location>
        <begin position="1411"/>
        <end position="1530"/>
    </location>
</feature>
<feature type="domain" description="Endonuclease/exonuclease/phosphatase" evidence="4">
    <location>
        <begin position="541"/>
        <end position="739"/>
    </location>
</feature>
<dbReference type="Pfam" id="PF14392">
    <property type="entry name" value="zf-CCHC_4"/>
    <property type="match status" value="1"/>
</dbReference>
<dbReference type="Pfam" id="PF13456">
    <property type="entry name" value="RVT_3"/>
    <property type="match status" value="1"/>
</dbReference>
<dbReference type="GO" id="GO:0004523">
    <property type="term" value="F:RNA-DNA hybrid ribonuclease activity"/>
    <property type="evidence" value="ECO:0007669"/>
    <property type="project" value="InterPro"/>
</dbReference>
<feature type="transmembrane region" description="Helical" evidence="2">
    <location>
        <begin position="12"/>
        <end position="35"/>
    </location>
</feature>
<feature type="domain" description="Zinc knuckle CX2CX4HX4C" evidence="8">
    <location>
        <begin position="265"/>
        <end position="310"/>
    </location>
</feature>
<protein>
    <submittedName>
        <fullName evidence="9">Ribonuclease H-like superfamily</fullName>
    </submittedName>
</protein>
<comment type="caution">
    <text evidence="9">The sequence shown here is derived from an EMBL/GenBank/DDBJ whole genome shotgun (WGS) entry which is preliminary data.</text>
</comment>
<evidence type="ECO:0000259" key="4">
    <source>
        <dbReference type="Pfam" id="PF03372"/>
    </source>
</evidence>
<dbReference type="InterPro" id="IPR002156">
    <property type="entry name" value="RNaseH_domain"/>
</dbReference>
<dbReference type="InterPro" id="IPR044730">
    <property type="entry name" value="RNase_H-like_dom_plant"/>
</dbReference>
<dbReference type="OrthoDB" id="1021881at2759"/>
<dbReference type="InterPro" id="IPR052343">
    <property type="entry name" value="Retrotransposon-Effector_Assoc"/>
</dbReference>
<evidence type="ECO:0000259" key="7">
    <source>
        <dbReference type="Pfam" id="PF14111"/>
    </source>
</evidence>
<evidence type="ECO:0000313" key="10">
    <source>
        <dbReference type="Proteomes" id="UP000694251"/>
    </source>
</evidence>
<dbReference type="InterPro" id="IPR026960">
    <property type="entry name" value="RVT-Znf"/>
</dbReference>
<keyword evidence="2" id="KW-0812">Transmembrane</keyword>
<dbReference type="Pfam" id="PF14111">
    <property type="entry name" value="DUF4283"/>
    <property type="match status" value="1"/>
</dbReference>
<feature type="region of interest" description="Disordered" evidence="1">
    <location>
        <begin position="314"/>
        <end position="335"/>
    </location>
</feature>
<keyword evidence="10" id="KW-1185">Reference proteome</keyword>
<name>A0A8T1XH63_ARASU</name>
<dbReference type="EMBL" id="JAEFBJ010000078">
    <property type="protein sequence ID" value="KAG7530749.1"/>
    <property type="molecule type" value="Genomic_DNA"/>
</dbReference>
<dbReference type="InterPro" id="IPR005135">
    <property type="entry name" value="Endo/exonuclease/phosphatase"/>
</dbReference>
<dbReference type="GO" id="GO:0003676">
    <property type="term" value="F:nucleic acid binding"/>
    <property type="evidence" value="ECO:0007669"/>
    <property type="project" value="InterPro"/>
</dbReference>
<evidence type="ECO:0000256" key="2">
    <source>
        <dbReference type="SAM" id="Phobius"/>
    </source>
</evidence>
<dbReference type="InterPro" id="IPR025558">
    <property type="entry name" value="DUF4283"/>
</dbReference>
<keyword evidence="2" id="KW-0472">Membrane</keyword>
<dbReference type="CDD" id="cd01650">
    <property type="entry name" value="RT_nLTR_like"/>
    <property type="match status" value="1"/>
</dbReference>
<dbReference type="Pfam" id="PF13966">
    <property type="entry name" value="zf-RVT"/>
    <property type="match status" value="1"/>
</dbReference>
<evidence type="ECO:0000259" key="6">
    <source>
        <dbReference type="Pfam" id="PF13966"/>
    </source>
</evidence>
<dbReference type="InterPro" id="IPR000477">
    <property type="entry name" value="RT_dom"/>
</dbReference>
<evidence type="ECO:0000259" key="3">
    <source>
        <dbReference type="Pfam" id="PF00078"/>
    </source>
</evidence>
<evidence type="ECO:0000256" key="1">
    <source>
        <dbReference type="SAM" id="MobiDB-lite"/>
    </source>
</evidence>
<dbReference type="Proteomes" id="UP000694251">
    <property type="component" value="Unassembled WGS sequence"/>
</dbReference>
<feature type="domain" description="Reverse transcriptase" evidence="3">
    <location>
        <begin position="892"/>
        <end position="1044"/>
    </location>
</feature>
<dbReference type="InterPro" id="IPR025836">
    <property type="entry name" value="Zn_knuckle_CX2CX4HX4C"/>
</dbReference>
<dbReference type="Pfam" id="PF00078">
    <property type="entry name" value="RVT_1"/>
    <property type="match status" value="1"/>
</dbReference>
<gene>
    <name evidence="9" type="ORF">ISN44_Un78g000080</name>
</gene>
<evidence type="ECO:0000313" key="9">
    <source>
        <dbReference type="EMBL" id="KAG7530749.1"/>
    </source>
</evidence>
<accession>A0A8T1XH63</accession>
<dbReference type="PANTHER" id="PTHR46890">
    <property type="entry name" value="NON-LTR RETROLELEMENT REVERSE TRANSCRIPTASE-LIKE PROTEIN-RELATED"/>
    <property type="match status" value="1"/>
</dbReference>
<dbReference type="Pfam" id="PF03372">
    <property type="entry name" value="Exo_endo_phos"/>
    <property type="match status" value="1"/>
</dbReference>
<proteinExistence type="predicted"/>
<dbReference type="CDD" id="cd06222">
    <property type="entry name" value="RNase_H_like"/>
    <property type="match status" value="1"/>
</dbReference>
<keyword evidence="2" id="KW-1133">Transmembrane helix</keyword>
<feature type="compositionally biased region" description="Acidic residues" evidence="1">
    <location>
        <begin position="317"/>
        <end position="328"/>
    </location>
</feature>
<reference evidence="9 10" key="1">
    <citation type="submission" date="2020-12" db="EMBL/GenBank/DDBJ databases">
        <title>Concerted genomic and epigenomic changes stabilize Arabidopsis allopolyploids.</title>
        <authorList>
            <person name="Chen Z."/>
        </authorList>
    </citation>
    <scope>NUCLEOTIDE SEQUENCE [LARGE SCALE GENOMIC DNA]</scope>
    <source>
        <strain evidence="9">As9502</strain>
        <tissue evidence="9">Leaf</tissue>
    </source>
</reference>
<feature type="domain" description="DUF4283" evidence="7">
    <location>
        <begin position="129"/>
        <end position="206"/>
    </location>
</feature>
<sequence>MATQNAILGRLLYHLLLVGWTTVSITFAGVVGGFFSTTSLVFISTFGSTIWRDASSTVAFMCLFIGRSAIRQISTIFNIISANFYPLRFYQNLSKIGDNLRRAVQDLNLGVNDEPIALPEDIVNQVVAENRFILFGRPVIPRRQNLRSIIASMPRIWGKTGLVHSRIVEGRDFQFIFPNEESLESVLCRGPWAFNDQMLILQRWEPLLPLLNFIPFWTQIRGIPFQFLNCGVVEHIGRALGQVLKIDFDAEAVARVDFVRVLLHWDITTPVRFQRKFQFTAGVNTLFRFRYRLRGFSEVCGMLTHDSGACVIVNGGEEQDDDEDEDDQAPQGRNQGVVIREINDDEDLEGLEHVAINVQNQDAVNQDDNNGPVEDAEADLADIDPNHDALLQSANSTMFQEEGNAGGELFNPFPSSANDCLDISGTPHYNSLPPCAYPLAIMDSECVINLAPDTTTDRVKRKRDDEDNSMEIKIEATESMSAMNQDRSHMQTMEISLPSTRKRKDLDLGVGTSQLANIVRENNDDSIEVDATTVRGAEISRRYLPDIICLSETTQQDDDIRDKACELGFPFYVTVPLVGLNGGLVLLWKQSIDLSVLFQSPNLVDCLVRSNESSFYFSFVYGHPNLSYRNDLWERIERIGINRRNSPWLIMGDFNELLGNNEKRGGRVRPEASFQDFRRMVRNCDFIDLKQIGDRFSWVGQRGDHLVTCCLDRTMANTEWHNNYPASQNEFLELGESDHRPLVSYVSDTVEDQRGCFRYDTRFLHKDGFKDLVLRVMKARKARNRILSTEDSDGFVHRGDAAIADVAVNYFHDLFQSSNPSDALQADVFQDFPKRVTHEMNMQLTQRVTQEEIKEVVYSIGLHRAPGPDGFSAAFYHHFWSEISPAVLKEVPIALCNVSYKIISKILVNRLKKHLSSIISDYQAAFIPGWMITDNNIIAHEIFHALKVRKQQSKSYMALKTNIAKAYDRLEWKFLETTMLHMGFDSKWVQWIMKCVTTVSFSVLINGSPRGMIIPGRGIRQGDPMSLYLFILCAEVLSHMMKQAEAKRLLQGLKICDQVNLRKSAISFGSRVKAQVKTGMRHILGIHNEGGGGKYLGLPEEGRDLIKRGLRIVVGNGSTVNAWVDPWLPVNPPCPPRARNNPPEIILLSDWIQTPGNSWNEATIREMVIEEDANLIMSIKLCSTATQDMLGWHYTKDGLYSVKSAYWLANQLYLDHTIQPPPGDNAIKAKIWKLDTAPKIKHYIWKFCSGALATGANLRRRRHINDQSICHRCCQEEESTTHLFFYCYYAQQVWRASGIPNHAVITASGSMESKLEAILLGNLGKNNLQLFHLALWILWRLWKSRSLLVFEQKHLAWLNTLERAKHDVEGWNSAQDYIKSFQQYGGQETHNTRNQTQAEWVRPPTGWVKCNYDGSYNPLMQASKAGWVLRDDEGTYRGAGQAVGVSTNSALESEFQALIMAMQHTWSQGYRRVIFEGDCKRVEELMNKQTISFGSFNWIREGKAWQNRFSEVTFTWTSRSTNQPADILATTRLPNNSLFQYHFYVPSFLTNALHCNHFQFH</sequence>
<evidence type="ECO:0000259" key="5">
    <source>
        <dbReference type="Pfam" id="PF13456"/>
    </source>
</evidence>
<feature type="domain" description="Reverse transcriptase zinc-binding" evidence="6">
    <location>
        <begin position="1200"/>
        <end position="1294"/>
    </location>
</feature>
<evidence type="ECO:0000259" key="8">
    <source>
        <dbReference type="Pfam" id="PF14392"/>
    </source>
</evidence>
<dbReference type="PANTHER" id="PTHR46890:SF48">
    <property type="entry name" value="RNA-DIRECTED DNA POLYMERASE"/>
    <property type="match status" value="1"/>
</dbReference>